<dbReference type="Pfam" id="PF11335">
    <property type="entry name" value="DUF3137"/>
    <property type="match status" value="1"/>
</dbReference>
<evidence type="ECO:0008006" key="4">
    <source>
        <dbReference type="Google" id="ProtNLM"/>
    </source>
</evidence>
<dbReference type="EMBL" id="LVLH01000022">
    <property type="protein sequence ID" value="OAB49036.1"/>
    <property type="molecule type" value="Genomic_DNA"/>
</dbReference>
<dbReference type="RefSeq" id="WP_063626015.1">
    <property type="nucleotide sequence ID" value="NZ_LVLH01000022.1"/>
</dbReference>
<keyword evidence="1" id="KW-1133">Transmembrane helix</keyword>
<keyword evidence="3" id="KW-1185">Reference proteome</keyword>
<gene>
    <name evidence="2" type="ORF">MGALLINA_02050</name>
</gene>
<reference evidence="2 3" key="1">
    <citation type="submission" date="2016-03" db="EMBL/GenBank/DDBJ databases">
        <title>Genome sequence of Mycoplasma gallinarum strain Mgn_IPT.</title>
        <authorList>
            <person name="Yacoub E."/>
            <person name="Sirand-Pugnet P."/>
            <person name="Barre A."/>
            <person name="Maurier F."/>
            <person name="Blanchard A."/>
            <person name="Ben Abdelmoumen B.M."/>
        </authorList>
    </citation>
    <scope>NUCLEOTIDE SEQUENCE [LARGE SCALE GENOMIC DNA]</scope>
    <source>
        <strain evidence="2 3">Mgn_IPT</strain>
    </source>
</reference>
<sequence length="376" mass="43451">MRVVHEPLTKHQFLDKYKEKTKEIVSNAFDEATKTINIKKSKIFYWIGVGLIPLGIILIILAAYMAVINNSNGTLLNVLAIISVILGFITLITGIIFVIITIKKTRKVNALIITKLKNDRLFAKTFEAFNYELFDTEAETIKYLATKYDENESYKFENALTVIRKINQGDISKNLLGIEGIPIDAQIISNYNNQFVVDEYNNIWKTFNLTFFWVRQTTDHKGNIVTHEYRKNLFAVLGYYPNNDRAEGFKFAIGHRPLSIASLKANVKLENNKFNKKFNLYSNDELKIRNVFTPLTMEKYIELASENVNVPGFGLYYDSPLVLSWFAGSEILEFNWPKVVLLNKNKIVNFIVNDVLNDSYLVYWVSSFMNVPPYFY</sequence>
<comment type="caution">
    <text evidence="2">The sequence shown here is derived from an EMBL/GenBank/DDBJ whole genome shotgun (WGS) entry which is preliminary data.</text>
</comment>
<proteinExistence type="predicted"/>
<dbReference type="Proteomes" id="UP000076983">
    <property type="component" value="Unassembled WGS sequence"/>
</dbReference>
<feature type="transmembrane region" description="Helical" evidence="1">
    <location>
        <begin position="43"/>
        <end position="66"/>
    </location>
</feature>
<keyword evidence="1" id="KW-0812">Transmembrane</keyword>
<accession>A0A168RJ84</accession>
<organism evidence="2 3">
    <name type="scientific">Mycoplasmopsis gallinarum</name>
    <dbReference type="NCBI Taxonomy" id="29557"/>
    <lineage>
        <taxon>Bacteria</taxon>
        <taxon>Bacillati</taxon>
        <taxon>Mycoplasmatota</taxon>
        <taxon>Mycoplasmoidales</taxon>
        <taxon>Metamycoplasmataceae</taxon>
        <taxon>Mycoplasmopsis</taxon>
    </lineage>
</organism>
<evidence type="ECO:0000256" key="1">
    <source>
        <dbReference type="SAM" id="Phobius"/>
    </source>
</evidence>
<evidence type="ECO:0000313" key="2">
    <source>
        <dbReference type="EMBL" id="OAB49036.1"/>
    </source>
</evidence>
<dbReference type="InterPro" id="IPR021484">
    <property type="entry name" value="DUF3137"/>
</dbReference>
<dbReference type="OrthoDB" id="401412at2"/>
<protein>
    <recommendedName>
        <fullName evidence="4">DUF3137 domain-containing protein</fullName>
    </recommendedName>
</protein>
<keyword evidence="1" id="KW-0472">Membrane</keyword>
<dbReference type="PATRIC" id="fig|29557.3.peg.188"/>
<dbReference type="AlphaFoldDB" id="A0A168RJ84"/>
<name>A0A168RJ84_9BACT</name>
<dbReference type="STRING" id="29557.MGALLINA_02050"/>
<evidence type="ECO:0000313" key="3">
    <source>
        <dbReference type="Proteomes" id="UP000076983"/>
    </source>
</evidence>
<feature type="transmembrane region" description="Helical" evidence="1">
    <location>
        <begin position="78"/>
        <end position="102"/>
    </location>
</feature>